<dbReference type="HOGENOM" id="CLU_2281613_0_0_1"/>
<keyword evidence="5" id="KW-1185">Reference proteome</keyword>
<dbReference type="PaxDb" id="3880-AES91967"/>
<dbReference type="EMBL" id="CM001220">
    <property type="protein sequence ID" value="AES91967.1"/>
    <property type="molecule type" value="Genomic_DNA"/>
</dbReference>
<evidence type="ECO:0000313" key="4">
    <source>
        <dbReference type="EnsemblPlants" id="AES91967"/>
    </source>
</evidence>
<dbReference type="Pfam" id="PF14432">
    <property type="entry name" value="DYW_deaminase"/>
    <property type="match status" value="1"/>
</dbReference>
<organism evidence="3 5">
    <name type="scientific">Medicago truncatula</name>
    <name type="common">Barrel medic</name>
    <name type="synonym">Medicago tribuloides</name>
    <dbReference type="NCBI Taxonomy" id="3880"/>
    <lineage>
        <taxon>Eukaryota</taxon>
        <taxon>Viridiplantae</taxon>
        <taxon>Streptophyta</taxon>
        <taxon>Embryophyta</taxon>
        <taxon>Tracheophyta</taxon>
        <taxon>Spermatophyta</taxon>
        <taxon>Magnoliopsida</taxon>
        <taxon>eudicotyledons</taxon>
        <taxon>Gunneridae</taxon>
        <taxon>Pentapetalae</taxon>
        <taxon>rosids</taxon>
        <taxon>fabids</taxon>
        <taxon>Fabales</taxon>
        <taxon>Fabaceae</taxon>
        <taxon>Papilionoideae</taxon>
        <taxon>50 kb inversion clade</taxon>
        <taxon>NPAAA clade</taxon>
        <taxon>Hologalegina</taxon>
        <taxon>IRL clade</taxon>
        <taxon>Trifolieae</taxon>
        <taxon>Medicago</taxon>
    </lineage>
</organism>
<reference evidence="4" key="3">
    <citation type="submission" date="2015-04" db="UniProtKB">
        <authorList>
            <consortium name="EnsemblPlants"/>
        </authorList>
    </citation>
    <scope>IDENTIFICATION</scope>
    <source>
        <strain evidence="4">cv. Jemalong A17</strain>
    </source>
</reference>
<dbReference type="EnsemblPlants" id="AES91967">
    <property type="protein sequence ID" value="AES91967"/>
    <property type="gene ID" value="MTR_4g122040"/>
</dbReference>
<comment type="similarity">
    <text evidence="1">Belongs to the PPR family. PCMP-H subfamily.</text>
</comment>
<dbReference type="GO" id="GO:0008270">
    <property type="term" value="F:zinc ion binding"/>
    <property type="evidence" value="ECO:0007669"/>
    <property type="project" value="InterPro"/>
</dbReference>
<protein>
    <recommendedName>
        <fullName evidence="2">DYW domain-containing protein</fullName>
    </recommendedName>
</protein>
<evidence type="ECO:0000313" key="3">
    <source>
        <dbReference type="EMBL" id="AES91967.1"/>
    </source>
</evidence>
<dbReference type="InterPro" id="IPR032867">
    <property type="entry name" value="DYW_dom"/>
</dbReference>
<dbReference type="AlphaFoldDB" id="G7JNW0"/>
<gene>
    <name evidence="3" type="ordered locus">MTR_4g122040</name>
</gene>
<evidence type="ECO:0000313" key="5">
    <source>
        <dbReference type="Proteomes" id="UP000002051"/>
    </source>
</evidence>
<sequence length="102" mass="11173">MLDPIWRTAGRGSLIQVPSFRLSRPMQPPDEGCGGHHEKIARDRNHFHHFKDGFCSCNDKEMQLEGVVKAGMAVAIVATTTLAPAITPSVYTRIGDGAVWIT</sequence>
<evidence type="ECO:0000256" key="1">
    <source>
        <dbReference type="ARBA" id="ARBA00006643"/>
    </source>
</evidence>
<evidence type="ECO:0000259" key="2">
    <source>
        <dbReference type="Pfam" id="PF14432"/>
    </source>
</evidence>
<accession>G7JNW0</accession>
<reference evidence="3 5" key="2">
    <citation type="journal article" date="2014" name="BMC Genomics">
        <title>An improved genome release (version Mt4.0) for the model legume Medicago truncatula.</title>
        <authorList>
            <person name="Tang H."/>
            <person name="Krishnakumar V."/>
            <person name="Bidwell S."/>
            <person name="Rosen B."/>
            <person name="Chan A."/>
            <person name="Zhou S."/>
            <person name="Gentzbittel L."/>
            <person name="Childs K.L."/>
            <person name="Yandell M."/>
            <person name="Gundlach H."/>
            <person name="Mayer K.F."/>
            <person name="Schwartz D.C."/>
            <person name="Town C.D."/>
        </authorList>
    </citation>
    <scope>GENOME REANNOTATION</scope>
    <source>
        <strain evidence="4 5">cv. Jemalong A17</strain>
    </source>
</reference>
<name>G7JNW0_MEDTR</name>
<proteinExistence type="inferred from homology"/>
<reference evidence="3 5" key="1">
    <citation type="journal article" date="2011" name="Nature">
        <title>The Medicago genome provides insight into the evolution of rhizobial symbioses.</title>
        <authorList>
            <person name="Young N.D."/>
            <person name="Debelle F."/>
            <person name="Oldroyd G.E."/>
            <person name="Geurts R."/>
            <person name="Cannon S.B."/>
            <person name="Udvardi M.K."/>
            <person name="Benedito V.A."/>
            <person name="Mayer K.F."/>
            <person name="Gouzy J."/>
            <person name="Schoof H."/>
            <person name="Van de Peer Y."/>
            <person name="Proost S."/>
            <person name="Cook D.R."/>
            <person name="Meyers B.C."/>
            <person name="Spannagl M."/>
            <person name="Cheung F."/>
            <person name="De Mita S."/>
            <person name="Krishnakumar V."/>
            <person name="Gundlach H."/>
            <person name="Zhou S."/>
            <person name="Mudge J."/>
            <person name="Bharti A.K."/>
            <person name="Murray J.D."/>
            <person name="Naoumkina M.A."/>
            <person name="Rosen B."/>
            <person name="Silverstein K.A."/>
            <person name="Tang H."/>
            <person name="Rombauts S."/>
            <person name="Zhao P.X."/>
            <person name="Zhou P."/>
            <person name="Barbe V."/>
            <person name="Bardou P."/>
            <person name="Bechner M."/>
            <person name="Bellec A."/>
            <person name="Berger A."/>
            <person name="Berges H."/>
            <person name="Bidwell S."/>
            <person name="Bisseling T."/>
            <person name="Choisne N."/>
            <person name="Couloux A."/>
            <person name="Denny R."/>
            <person name="Deshpande S."/>
            <person name="Dai X."/>
            <person name="Doyle J.J."/>
            <person name="Dudez A.M."/>
            <person name="Farmer A.D."/>
            <person name="Fouteau S."/>
            <person name="Franken C."/>
            <person name="Gibelin C."/>
            <person name="Gish J."/>
            <person name="Goldstein S."/>
            <person name="Gonzalez A.J."/>
            <person name="Green P.J."/>
            <person name="Hallab A."/>
            <person name="Hartog M."/>
            <person name="Hua A."/>
            <person name="Humphray S.J."/>
            <person name="Jeong D.H."/>
            <person name="Jing Y."/>
            <person name="Jocker A."/>
            <person name="Kenton S.M."/>
            <person name="Kim D.J."/>
            <person name="Klee K."/>
            <person name="Lai H."/>
            <person name="Lang C."/>
            <person name="Lin S."/>
            <person name="Macmil S.L."/>
            <person name="Magdelenat G."/>
            <person name="Matthews L."/>
            <person name="McCorrison J."/>
            <person name="Monaghan E.L."/>
            <person name="Mun J.H."/>
            <person name="Najar F.Z."/>
            <person name="Nicholson C."/>
            <person name="Noirot C."/>
            <person name="O'Bleness M."/>
            <person name="Paule C.R."/>
            <person name="Poulain J."/>
            <person name="Prion F."/>
            <person name="Qin B."/>
            <person name="Qu C."/>
            <person name="Retzel E.F."/>
            <person name="Riddle C."/>
            <person name="Sallet E."/>
            <person name="Samain S."/>
            <person name="Samson N."/>
            <person name="Sanders I."/>
            <person name="Saurat O."/>
            <person name="Scarpelli C."/>
            <person name="Schiex T."/>
            <person name="Segurens B."/>
            <person name="Severin A.J."/>
            <person name="Sherrier D.J."/>
            <person name="Shi R."/>
            <person name="Sims S."/>
            <person name="Singer S.R."/>
            <person name="Sinharoy S."/>
            <person name="Sterck L."/>
            <person name="Viollet A."/>
            <person name="Wang B.B."/>
            <person name="Wang K."/>
            <person name="Wang M."/>
            <person name="Wang X."/>
            <person name="Warfsmann J."/>
            <person name="Weissenbach J."/>
            <person name="White D.D."/>
            <person name="White J.D."/>
            <person name="Wiley G.B."/>
            <person name="Wincker P."/>
            <person name="Xing Y."/>
            <person name="Yang L."/>
            <person name="Yao Z."/>
            <person name="Ying F."/>
            <person name="Zhai J."/>
            <person name="Zhou L."/>
            <person name="Zuber A."/>
            <person name="Denarie J."/>
            <person name="Dixon R.A."/>
            <person name="May G.D."/>
            <person name="Schwartz D.C."/>
            <person name="Rogers J."/>
            <person name="Quetier F."/>
            <person name="Town C.D."/>
            <person name="Roe B.A."/>
        </authorList>
    </citation>
    <scope>NUCLEOTIDE SEQUENCE [LARGE SCALE GENOMIC DNA]</scope>
    <source>
        <strain evidence="3">A17</strain>
        <strain evidence="4 5">cv. Jemalong A17</strain>
    </source>
</reference>
<feature type="domain" description="DYW" evidence="2">
    <location>
        <begin position="37"/>
        <end position="59"/>
    </location>
</feature>
<dbReference type="Proteomes" id="UP000002051">
    <property type="component" value="Chromosome 4"/>
</dbReference>